<dbReference type="PANTHER" id="PTHR33477">
    <property type="entry name" value="P-LOOP NTPASE DOMAIN-CONTAINING PROTEIN LPA1 HOMOLOG 1"/>
    <property type="match status" value="1"/>
</dbReference>
<dbReference type="Proteomes" id="UP000290582">
    <property type="component" value="Chromosome PVVCY_14"/>
</dbReference>
<dbReference type="EMBL" id="LR215070">
    <property type="protein sequence ID" value="VEV58846.1"/>
    <property type="molecule type" value="Genomic_DNA"/>
</dbReference>
<dbReference type="KEGG" id="pvv:PVVCY_1400870"/>
<accession>A0A449BZH4</accession>
<dbReference type="AlphaFoldDB" id="A0A449BZH4"/>
<evidence type="ECO:0000313" key="1">
    <source>
        <dbReference type="EMBL" id="VEV58846.1"/>
    </source>
</evidence>
<proteinExistence type="predicted"/>
<dbReference type="GeneID" id="19959465"/>
<protein>
    <submittedName>
        <fullName evidence="1">Uncharacterized protein</fullName>
    </submittedName>
</protein>
<dbReference type="VEuPathDB" id="PlasmoDB:PVVCY_1400870"/>
<dbReference type="PANTHER" id="PTHR33477:SF3">
    <property type="entry name" value="P-LOOP NTPASE DOMAIN-CONTAINING PROTEIN LPA1 HOMOLOG 1"/>
    <property type="match status" value="1"/>
</dbReference>
<dbReference type="RefSeq" id="XP_008623159.1">
    <property type="nucleotide sequence ID" value="XM_008624937.1"/>
</dbReference>
<reference evidence="1 2" key="1">
    <citation type="submission" date="2019-01" db="EMBL/GenBank/DDBJ databases">
        <authorList>
            <person name="Ramaprasad A."/>
        </authorList>
    </citation>
    <scope>NUCLEOTIDE SEQUENCE [LARGE SCALE GENOMIC DNA]</scope>
</reference>
<dbReference type="InterPro" id="IPR027417">
    <property type="entry name" value="P-loop_NTPase"/>
</dbReference>
<sequence>MNNEYMDGSIISDIVRADIERRKKTIDDIINFKGRMPVIEYNKKGNEMDISSEYHFINNIYINVKYENNKFNLHFVDKDYSNVEKREEKGNPSFKIGGFENMDTTRDFEFDITNSALENSMYTELDNGLIQNEDENYSQSNSTMKDNIYDEIEGMNFNKSINTYLDNEMINKELDDWVRYIKGGPKTNYIILLSGTSGSGKSTLSCLLSLFLKINRILSTDVIREILRKYDTNDDKYLKYSTYESWKLDSNDDEKYEGNLRINKSATNMGNRIGCTNESNEGNPYGAYYDPNTSFSNEKMMNECESDSSEYLKDNISQSVLRKRCIENYSKQCTLLYDFIDEIINYHVVNNESIIMEGVHITAELINKLNNKYPNKIIFFLVYINDKETSIQRFSSRTIDSNTEENKYIKNIKYINDIQKNLIETTKKLDPPINYIENIDIYNSLEQALNVIYSSP</sequence>
<gene>
    <name evidence="1" type="ORF">PVVCY_1400870</name>
</gene>
<dbReference type="SUPFAM" id="SSF52540">
    <property type="entry name" value="P-loop containing nucleoside triphosphate hydrolases"/>
    <property type="match status" value="1"/>
</dbReference>
<dbReference type="OrthoDB" id="10263927at2759"/>
<organism evidence="1 2">
    <name type="scientific">Plasmodium vinckei vinckei</name>
    <dbReference type="NCBI Taxonomy" id="54757"/>
    <lineage>
        <taxon>Eukaryota</taxon>
        <taxon>Sar</taxon>
        <taxon>Alveolata</taxon>
        <taxon>Apicomplexa</taxon>
        <taxon>Aconoidasida</taxon>
        <taxon>Haemosporida</taxon>
        <taxon>Plasmodiidae</taxon>
        <taxon>Plasmodium</taxon>
        <taxon>Plasmodium (Vinckeia)</taxon>
    </lineage>
</organism>
<name>A0A449BZH4_PLAVN</name>
<dbReference type="Gene3D" id="3.40.50.300">
    <property type="entry name" value="P-loop containing nucleotide triphosphate hydrolases"/>
    <property type="match status" value="1"/>
</dbReference>
<evidence type="ECO:0000313" key="2">
    <source>
        <dbReference type="Proteomes" id="UP000290582"/>
    </source>
</evidence>